<feature type="binding site" evidence="8">
    <location>
        <begin position="116"/>
        <end position="119"/>
    </location>
    <ligand>
        <name>ATP</name>
        <dbReference type="ChEBI" id="CHEBI:30616"/>
    </ligand>
</feature>
<comment type="subcellular location">
    <subcellularLocation>
        <location evidence="8">Cytoplasm</location>
    </subcellularLocation>
</comment>
<feature type="binding site" evidence="8">
    <location>
        <position position="42"/>
    </location>
    <ligand>
        <name>substrate</name>
    </ligand>
</feature>
<comment type="caution">
    <text evidence="9">The sequence shown here is derived from an EMBL/GenBank/DDBJ whole genome shotgun (WGS) entry which is preliminary data.</text>
</comment>
<comment type="similarity">
    <text evidence="8">Belongs to the dethiobiotin synthetase family.</text>
</comment>
<dbReference type="GO" id="GO:0042803">
    <property type="term" value="F:protein homodimerization activity"/>
    <property type="evidence" value="ECO:0007669"/>
    <property type="project" value="UniProtKB-ARBA"/>
</dbReference>
<dbReference type="GO" id="GO:0005524">
    <property type="term" value="F:ATP binding"/>
    <property type="evidence" value="ECO:0007669"/>
    <property type="project" value="UniProtKB-UniRule"/>
</dbReference>
<evidence type="ECO:0000313" key="9">
    <source>
        <dbReference type="EMBL" id="OGI42904.1"/>
    </source>
</evidence>
<evidence type="ECO:0000313" key="10">
    <source>
        <dbReference type="Proteomes" id="UP000177925"/>
    </source>
</evidence>
<dbReference type="UniPathway" id="UPA00078">
    <property type="reaction ID" value="UER00161"/>
</dbReference>
<comment type="function">
    <text evidence="8">Catalyzes a mechanistically unusual reaction, the ATP-dependent insertion of CO2 between the N7 and N8 nitrogen atoms of 7,8-diaminopelargonic acid (DAPA, also called 7,8-diammoniononanoate) to form a ureido ring.</text>
</comment>
<feature type="binding site" evidence="8">
    <location>
        <position position="55"/>
    </location>
    <ligand>
        <name>ATP</name>
        <dbReference type="ChEBI" id="CHEBI:30616"/>
    </ligand>
</feature>
<dbReference type="EC" id="6.3.3.3" evidence="8"/>
<evidence type="ECO:0000256" key="6">
    <source>
        <dbReference type="ARBA" id="ARBA00022840"/>
    </source>
</evidence>
<name>A0A1F6TCR8_9PROT</name>
<dbReference type="GO" id="GO:0005829">
    <property type="term" value="C:cytosol"/>
    <property type="evidence" value="ECO:0007669"/>
    <property type="project" value="TreeGrafter"/>
</dbReference>
<dbReference type="InterPro" id="IPR027417">
    <property type="entry name" value="P-loop_NTPase"/>
</dbReference>
<feature type="binding site" evidence="8">
    <location>
        <begin position="13"/>
        <end position="18"/>
    </location>
    <ligand>
        <name>ATP</name>
        <dbReference type="ChEBI" id="CHEBI:30616"/>
    </ligand>
</feature>
<dbReference type="InterPro" id="IPR004472">
    <property type="entry name" value="DTB_synth_BioD"/>
</dbReference>
<dbReference type="Proteomes" id="UP000177925">
    <property type="component" value="Unassembled WGS sequence"/>
</dbReference>
<dbReference type="GO" id="GO:0009102">
    <property type="term" value="P:biotin biosynthetic process"/>
    <property type="evidence" value="ECO:0007669"/>
    <property type="project" value="UniProtKB-UniRule"/>
</dbReference>
<evidence type="ECO:0000256" key="1">
    <source>
        <dbReference type="ARBA" id="ARBA00022490"/>
    </source>
</evidence>
<dbReference type="SUPFAM" id="SSF52540">
    <property type="entry name" value="P-loop containing nucleoside triphosphate hydrolases"/>
    <property type="match status" value="1"/>
</dbReference>
<protein>
    <recommendedName>
        <fullName evidence="8">ATP-dependent dethiobiotin synthetase BioD</fullName>
        <ecNumber evidence="8">6.3.3.3</ecNumber>
    </recommendedName>
    <alternativeName>
        <fullName evidence="8">DTB synthetase</fullName>
        <shortName evidence="8">DTBS</shortName>
    </alternativeName>
    <alternativeName>
        <fullName evidence="8">Dethiobiotin synthase</fullName>
    </alternativeName>
</protein>
<feature type="binding site" evidence="8">
    <location>
        <position position="116"/>
    </location>
    <ligand>
        <name>Mg(2+)</name>
        <dbReference type="ChEBI" id="CHEBI:18420"/>
    </ligand>
</feature>
<feature type="active site" evidence="8">
    <location>
        <position position="38"/>
    </location>
</feature>
<keyword evidence="6 8" id="KW-0067">ATP-binding</keyword>
<sequence length="229" mass="23891">MNQAWFVTGTDTNVGKTLVSCALLRALRARDLSAVGMKPVASGCHSTVDGMRHGDAEALMAASSVVVDYAAVNPYALRAATAPHLAAQAEGVTISIDTIAAEFARVQALADAVVVEGVGGWAVPIDATHTMADVAARLRLPVVLVVGIRLGCLNHALLTAAAIQHAGCRLAGWVANHLSNDADGVVEGYVTALRERLPAPLIGGIPYMDTHPDAMWRALDLDISTLLEE</sequence>
<keyword evidence="5 8" id="KW-0093">Biotin biosynthesis</keyword>
<dbReference type="NCBIfam" id="TIGR00347">
    <property type="entry name" value="bioD"/>
    <property type="match status" value="1"/>
</dbReference>
<dbReference type="HAMAP" id="MF_00336">
    <property type="entry name" value="BioD"/>
    <property type="match status" value="1"/>
</dbReference>
<keyword evidence="7 8" id="KW-0460">Magnesium</keyword>
<dbReference type="PANTHER" id="PTHR43210">
    <property type="entry name" value="DETHIOBIOTIN SYNTHETASE"/>
    <property type="match status" value="1"/>
</dbReference>
<reference evidence="9 10" key="1">
    <citation type="journal article" date="2016" name="Nat. Commun.">
        <title>Thousands of microbial genomes shed light on interconnected biogeochemical processes in an aquifer system.</title>
        <authorList>
            <person name="Anantharaman K."/>
            <person name="Brown C.T."/>
            <person name="Hug L.A."/>
            <person name="Sharon I."/>
            <person name="Castelle C.J."/>
            <person name="Probst A.J."/>
            <person name="Thomas B.C."/>
            <person name="Singh A."/>
            <person name="Wilkins M.J."/>
            <person name="Karaoz U."/>
            <person name="Brodie E.L."/>
            <person name="Williams K.H."/>
            <person name="Hubbard S.S."/>
            <person name="Banfield J.F."/>
        </authorList>
    </citation>
    <scope>NUCLEOTIDE SEQUENCE [LARGE SCALE GENOMIC DNA]</scope>
</reference>
<evidence type="ECO:0000256" key="5">
    <source>
        <dbReference type="ARBA" id="ARBA00022756"/>
    </source>
</evidence>
<dbReference type="Gene3D" id="3.40.50.300">
    <property type="entry name" value="P-loop containing nucleotide triphosphate hydrolases"/>
    <property type="match status" value="1"/>
</dbReference>
<evidence type="ECO:0000256" key="4">
    <source>
        <dbReference type="ARBA" id="ARBA00022741"/>
    </source>
</evidence>
<feature type="binding site" evidence="8">
    <location>
        <begin position="176"/>
        <end position="177"/>
    </location>
    <ligand>
        <name>ATP</name>
        <dbReference type="ChEBI" id="CHEBI:30616"/>
    </ligand>
</feature>
<evidence type="ECO:0000256" key="2">
    <source>
        <dbReference type="ARBA" id="ARBA00022598"/>
    </source>
</evidence>
<keyword evidence="4 8" id="KW-0547">Nucleotide-binding</keyword>
<proteinExistence type="inferred from homology"/>
<keyword evidence="2 8" id="KW-0436">Ligase</keyword>
<feature type="binding site" evidence="8">
    <location>
        <position position="55"/>
    </location>
    <ligand>
        <name>Mg(2+)</name>
        <dbReference type="ChEBI" id="CHEBI:18420"/>
    </ligand>
</feature>
<dbReference type="PANTHER" id="PTHR43210:SF5">
    <property type="entry name" value="DETHIOBIOTIN SYNTHETASE"/>
    <property type="match status" value="1"/>
</dbReference>
<evidence type="ECO:0000256" key="7">
    <source>
        <dbReference type="ARBA" id="ARBA00022842"/>
    </source>
</evidence>
<comment type="caution">
    <text evidence="8">Lacks conserved residue(s) required for the propagation of feature annotation.</text>
</comment>
<evidence type="ECO:0000256" key="8">
    <source>
        <dbReference type="HAMAP-Rule" id="MF_00336"/>
    </source>
</evidence>
<dbReference type="EMBL" id="MFSS01000074">
    <property type="protein sequence ID" value="OGI42904.1"/>
    <property type="molecule type" value="Genomic_DNA"/>
</dbReference>
<dbReference type="PIRSF" id="PIRSF006755">
    <property type="entry name" value="DTB_synth"/>
    <property type="match status" value="1"/>
</dbReference>
<accession>A0A1F6TCR8</accession>
<comment type="catalytic activity">
    <reaction evidence="8">
        <text>(7R,8S)-7,8-diammoniononanoate + CO2 + ATP = (4R,5S)-dethiobiotin + ADP + phosphate + 3 H(+)</text>
        <dbReference type="Rhea" id="RHEA:15805"/>
        <dbReference type="ChEBI" id="CHEBI:15378"/>
        <dbReference type="ChEBI" id="CHEBI:16526"/>
        <dbReference type="ChEBI" id="CHEBI:30616"/>
        <dbReference type="ChEBI" id="CHEBI:43474"/>
        <dbReference type="ChEBI" id="CHEBI:149469"/>
        <dbReference type="ChEBI" id="CHEBI:149473"/>
        <dbReference type="ChEBI" id="CHEBI:456216"/>
        <dbReference type="EC" id="6.3.3.3"/>
    </reaction>
</comment>
<dbReference type="GO" id="GO:0004141">
    <property type="term" value="F:dethiobiotin synthase activity"/>
    <property type="evidence" value="ECO:0007669"/>
    <property type="project" value="UniProtKB-UniRule"/>
</dbReference>
<gene>
    <name evidence="8" type="primary">bioD</name>
    <name evidence="9" type="ORF">A2150_04940</name>
</gene>
<dbReference type="STRING" id="1817758.A2150_04940"/>
<dbReference type="GO" id="GO:0000287">
    <property type="term" value="F:magnesium ion binding"/>
    <property type="evidence" value="ECO:0007669"/>
    <property type="project" value="UniProtKB-UniRule"/>
</dbReference>
<comment type="pathway">
    <text evidence="8">Cofactor biosynthesis; biotin biosynthesis; biotin from 7,8-diaminononanoate: step 1/2.</text>
</comment>
<keyword evidence="3 8" id="KW-0479">Metal-binding</keyword>
<dbReference type="FunFam" id="3.40.50.300:FF:000292">
    <property type="entry name" value="ATP-dependent dethiobiotin synthetase BioD"/>
    <property type="match status" value="1"/>
</dbReference>
<feature type="binding site" evidence="8">
    <location>
        <position position="17"/>
    </location>
    <ligand>
        <name>Mg(2+)</name>
        <dbReference type="ChEBI" id="CHEBI:18420"/>
    </ligand>
</feature>
<comment type="cofactor">
    <cofactor evidence="8">
        <name>Mg(2+)</name>
        <dbReference type="ChEBI" id="CHEBI:18420"/>
    </cofactor>
</comment>
<dbReference type="AlphaFoldDB" id="A0A1F6TCR8"/>
<dbReference type="Pfam" id="PF13500">
    <property type="entry name" value="AAA_26"/>
    <property type="match status" value="1"/>
</dbReference>
<dbReference type="CDD" id="cd03109">
    <property type="entry name" value="DTBS"/>
    <property type="match status" value="1"/>
</dbReference>
<organism evidence="9 10">
    <name type="scientific">Candidatus Muproteobacteria bacterium RBG_16_64_11</name>
    <dbReference type="NCBI Taxonomy" id="1817758"/>
    <lineage>
        <taxon>Bacteria</taxon>
        <taxon>Pseudomonadati</taxon>
        <taxon>Pseudomonadota</taxon>
        <taxon>Candidatus Muproteobacteria</taxon>
    </lineage>
</organism>
<comment type="subunit">
    <text evidence="8">Homodimer.</text>
</comment>
<keyword evidence="1 8" id="KW-0963">Cytoplasm</keyword>
<evidence type="ECO:0000256" key="3">
    <source>
        <dbReference type="ARBA" id="ARBA00022723"/>
    </source>
</evidence>